<dbReference type="SUPFAM" id="SSF46689">
    <property type="entry name" value="Homeodomain-like"/>
    <property type="match status" value="1"/>
</dbReference>
<dbReference type="SUPFAM" id="SSF54975">
    <property type="entry name" value="Acylphosphatase/BLUF domain-like"/>
    <property type="match status" value="1"/>
</dbReference>
<organism evidence="6 7">
    <name type="scientific">Aurantibacter aestuarii</name>
    <dbReference type="NCBI Taxonomy" id="1266046"/>
    <lineage>
        <taxon>Bacteria</taxon>
        <taxon>Pseudomonadati</taxon>
        <taxon>Bacteroidota</taxon>
        <taxon>Flavobacteriia</taxon>
        <taxon>Flavobacteriales</taxon>
        <taxon>Flavobacteriaceae</taxon>
        <taxon>Aurantibacter</taxon>
    </lineage>
</organism>
<keyword evidence="3" id="KW-0804">Transcription</keyword>
<dbReference type="PRINTS" id="PR00032">
    <property type="entry name" value="HTHARAC"/>
</dbReference>
<dbReference type="InterPro" id="IPR020449">
    <property type="entry name" value="Tscrpt_reg_AraC-type_HTH"/>
</dbReference>
<dbReference type="EMBL" id="PXOQ01000009">
    <property type="protein sequence ID" value="PSG88382.1"/>
    <property type="molecule type" value="Genomic_DNA"/>
</dbReference>
<keyword evidence="2" id="KW-0238">DNA-binding</keyword>
<dbReference type="GO" id="GO:0071949">
    <property type="term" value="F:FAD binding"/>
    <property type="evidence" value="ECO:0007669"/>
    <property type="project" value="InterPro"/>
</dbReference>
<dbReference type="InterPro" id="IPR018060">
    <property type="entry name" value="HTH_AraC"/>
</dbReference>
<dbReference type="PROSITE" id="PS01124">
    <property type="entry name" value="HTH_ARAC_FAMILY_2"/>
    <property type="match status" value="1"/>
</dbReference>
<dbReference type="Pfam" id="PF12833">
    <property type="entry name" value="HTH_18"/>
    <property type="match status" value="1"/>
</dbReference>
<accession>A0A2T1N970</accession>
<evidence type="ECO:0000313" key="6">
    <source>
        <dbReference type="EMBL" id="PSG88382.1"/>
    </source>
</evidence>
<dbReference type="GO" id="GO:0043565">
    <property type="term" value="F:sequence-specific DNA binding"/>
    <property type="evidence" value="ECO:0007669"/>
    <property type="project" value="InterPro"/>
</dbReference>
<dbReference type="OrthoDB" id="2666928at2"/>
<evidence type="ECO:0000313" key="7">
    <source>
        <dbReference type="Proteomes" id="UP000238426"/>
    </source>
</evidence>
<feature type="domain" description="BLUF" evidence="5">
    <location>
        <begin position="338"/>
        <end position="429"/>
    </location>
</feature>
<keyword evidence="1" id="KW-0805">Transcription regulation</keyword>
<dbReference type="PANTHER" id="PTHR47893">
    <property type="entry name" value="REGULATORY PROTEIN PCHR"/>
    <property type="match status" value="1"/>
</dbReference>
<keyword evidence="7" id="KW-1185">Reference proteome</keyword>
<name>A0A2T1N970_9FLAO</name>
<evidence type="ECO:0000256" key="3">
    <source>
        <dbReference type="ARBA" id="ARBA00023163"/>
    </source>
</evidence>
<reference evidence="6 7" key="1">
    <citation type="submission" date="2018-03" db="EMBL/GenBank/DDBJ databases">
        <title>Mesoflavibacter sp. HG37 and Mesoflavibacter sp. HG96 sp.nov., two marine bacteria isolated from seawater of Western Pacific Ocean.</title>
        <authorList>
            <person name="Cheng H."/>
            <person name="Wu Y.-H."/>
            <person name="Guo L.-L."/>
            <person name="Xu X.-W."/>
        </authorList>
    </citation>
    <scope>NUCLEOTIDE SEQUENCE [LARGE SCALE GENOMIC DNA]</scope>
    <source>
        <strain evidence="6 7">KCTC 32269</strain>
    </source>
</reference>
<dbReference type="Gene3D" id="3.30.70.100">
    <property type="match status" value="1"/>
</dbReference>
<dbReference type="AlphaFoldDB" id="A0A2T1N970"/>
<comment type="caution">
    <text evidence="6">The sequence shown here is derived from an EMBL/GenBank/DDBJ whole genome shotgun (WGS) entry which is preliminary data.</text>
</comment>
<dbReference type="PANTHER" id="PTHR47893:SF1">
    <property type="entry name" value="REGULATORY PROTEIN PCHR"/>
    <property type="match status" value="1"/>
</dbReference>
<evidence type="ECO:0000259" key="4">
    <source>
        <dbReference type="PROSITE" id="PS01124"/>
    </source>
</evidence>
<proteinExistence type="predicted"/>
<dbReference type="PROSITE" id="PS50925">
    <property type="entry name" value="BLUF"/>
    <property type="match status" value="1"/>
</dbReference>
<dbReference type="Pfam" id="PF04940">
    <property type="entry name" value="BLUF"/>
    <property type="match status" value="1"/>
</dbReference>
<evidence type="ECO:0000256" key="1">
    <source>
        <dbReference type="ARBA" id="ARBA00023015"/>
    </source>
</evidence>
<evidence type="ECO:0000259" key="5">
    <source>
        <dbReference type="PROSITE" id="PS50925"/>
    </source>
</evidence>
<dbReference type="SMART" id="SM01034">
    <property type="entry name" value="BLUF"/>
    <property type="match status" value="1"/>
</dbReference>
<evidence type="ECO:0000256" key="2">
    <source>
        <dbReference type="ARBA" id="ARBA00023125"/>
    </source>
</evidence>
<dbReference type="InterPro" id="IPR053142">
    <property type="entry name" value="PchR_regulatory_protein"/>
</dbReference>
<protein>
    <recommendedName>
        <fullName evidence="8">AraC family transcriptional regulator</fullName>
    </recommendedName>
</protein>
<sequence>MQTTDTFNILRTLSLQFNSPLSETKEGCFLNVDNQELNGSFKAVKLFPGLEILTIDAHIKNGFKIDNFFNLTEALHFVFCFEGSISHKFSSENEKKEIHRLQNVILGGNDYYSSQFYFKDQSMVRMSIISITSQIIDYTNFVKTSRLSHLLKDLIANVDRSKSYAYFGEISLDCSKYFKQIINNDLIGLANRLVFEASVFKMLSAQFKSYNSSEFNTDSKESKLNQTERSKIIALSEYITNNLSSTLTISELEKVSGLNQKKIQLGFRLFFDESVNKFITNLRILKSKELIETTDLSMSEIVYNIGFNSRSYFSKIFAKRYGLLPTEYKKHHHLTHPTFEYCYYSKASSKINAEDISDIIEVSRINNLKKGINGCLIYHDSYFFQILEGPKDDILKLMKKISKDDRHKNVIKLYEGVKAGRYFKEWSMALIDNSPSFFKDQKAIKFLNPEISLDLLKHKGLSASHFWEKTRNHLLVEQVNK</sequence>
<dbReference type="Proteomes" id="UP000238426">
    <property type="component" value="Unassembled WGS sequence"/>
</dbReference>
<dbReference type="GO" id="GO:0003700">
    <property type="term" value="F:DNA-binding transcription factor activity"/>
    <property type="evidence" value="ECO:0007669"/>
    <property type="project" value="InterPro"/>
</dbReference>
<dbReference type="RefSeq" id="WP_106463520.1">
    <property type="nucleotide sequence ID" value="NZ_PXOQ01000009.1"/>
</dbReference>
<feature type="domain" description="HTH araC/xylS-type" evidence="4">
    <location>
        <begin position="233"/>
        <end position="331"/>
    </location>
</feature>
<dbReference type="SMART" id="SM00342">
    <property type="entry name" value="HTH_ARAC"/>
    <property type="match status" value="1"/>
</dbReference>
<dbReference type="InterPro" id="IPR007024">
    <property type="entry name" value="BLUF_domain"/>
</dbReference>
<dbReference type="InterPro" id="IPR009057">
    <property type="entry name" value="Homeodomain-like_sf"/>
</dbReference>
<dbReference type="Gene3D" id="1.10.10.60">
    <property type="entry name" value="Homeodomain-like"/>
    <property type="match status" value="1"/>
</dbReference>
<gene>
    <name evidence="6" type="ORF">C7H52_08760</name>
</gene>
<dbReference type="InterPro" id="IPR036046">
    <property type="entry name" value="Acylphosphatase-like_dom_sf"/>
</dbReference>
<evidence type="ECO:0008006" key="8">
    <source>
        <dbReference type="Google" id="ProtNLM"/>
    </source>
</evidence>
<dbReference type="GO" id="GO:0009882">
    <property type="term" value="F:blue light photoreceptor activity"/>
    <property type="evidence" value="ECO:0007669"/>
    <property type="project" value="InterPro"/>
</dbReference>